<feature type="compositionally biased region" description="Basic and acidic residues" evidence="1">
    <location>
        <begin position="97"/>
        <end position="115"/>
    </location>
</feature>
<evidence type="ECO:0000313" key="3">
    <source>
        <dbReference type="Proteomes" id="UP001292094"/>
    </source>
</evidence>
<organism evidence="2 3">
    <name type="scientific">Petrolisthes manimaculis</name>
    <dbReference type="NCBI Taxonomy" id="1843537"/>
    <lineage>
        <taxon>Eukaryota</taxon>
        <taxon>Metazoa</taxon>
        <taxon>Ecdysozoa</taxon>
        <taxon>Arthropoda</taxon>
        <taxon>Crustacea</taxon>
        <taxon>Multicrustacea</taxon>
        <taxon>Malacostraca</taxon>
        <taxon>Eumalacostraca</taxon>
        <taxon>Eucarida</taxon>
        <taxon>Decapoda</taxon>
        <taxon>Pleocyemata</taxon>
        <taxon>Anomura</taxon>
        <taxon>Galatheoidea</taxon>
        <taxon>Porcellanidae</taxon>
        <taxon>Petrolisthes</taxon>
    </lineage>
</organism>
<dbReference type="AlphaFoldDB" id="A0AAE1NHQ4"/>
<feature type="compositionally biased region" description="Basic and acidic residues" evidence="1">
    <location>
        <begin position="1"/>
        <end position="23"/>
    </location>
</feature>
<feature type="region of interest" description="Disordered" evidence="1">
    <location>
        <begin position="85"/>
        <end position="115"/>
    </location>
</feature>
<sequence>MKRSDALRLQEGEEGRERTTDGHKTKKTWKRSMEGVTETETTRRTGKIAREGLEWWKYDWNGGTGGTGMVEVGLEWWKWKDWNGWTEEGNGEAGGKGQEEVERLHGEKGKGGGRK</sequence>
<accession>A0AAE1NHQ4</accession>
<protein>
    <submittedName>
        <fullName evidence="2">Uncharacterized protein</fullName>
    </submittedName>
</protein>
<gene>
    <name evidence="2" type="ORF">Pmani_038130</name>
</gene>
<reference evidence="2" key="1">
    <citation type="submission" date="2023-11" db="EMBL/GenBank/DDBJ databases">
        <title>Genome assemblies of two species of porcelain crab, Petrolisthes cinctipes and Petrolisthes manimaculis (Anomura: Porcellanidae).</title>
        <authorList>
            <person name="Angst P."/>
        </authorList>
    </citation>
    <scope>NUCLEOTIDE SEQUENCE</scope>
    <source>
        <strain evidence="2">PB745_02</strain>
        <tissue evidence="2">Gill</tissue>
    </source>
</reference>
<comment type="caution">
    <text evidence="2">The sequence shown here is derived from an EMBL/GenBank/DDBJ whole genome shotgun (WGS) entry which is preliminary data.</text>
</comment>
<dbReference type="Proteomes" id="UP001292094">
    <property type="component" value="Unassembled WGS sequence"/>
</dbReference>
<name>A0AAE1NHQ4_9EUCA</name>
<dbReference type="EMBL" id="JAWZYT010006093">
    <property type="protein sequence ID" value="KAK4288871.1"/>
    <property type="molecule type" value="Genomic_DNA"/>
</dbReference>
<keyword evidence="3" id="KW-1185">Reference proteome</keyword>
<feature type="region of interest" description="Disordered" evidence="1">
    <location>
        <begin position="1"/>
        <end position="45"/>
    </location>
</feature>
<evidence type="ECO:0000313" key="2">
    <source>
        <dbReference type="EMBL" id="KAK4288871.1"/>
    </source>
</evidence>
<proteinExistence type="predicted"/>
<evidence type="ECO:0000256" key="1">
    <source>
        <dbReference type="SAM" id="MobiDB-lite"/>
    </source>
</evidence>